<name>A0A3M0JNA8_HIRRU</name>
<gene>
    <name evidence="1" type="ORF">DUI87_22802</name>
</gene>
<reference evidence="1 2" key="1">
    <citation type="submission" date="2018-07" db="EMBL/GenBank/DDBJ databases">
        <title>A high quality draft genome assembly of the barn swallow (H. rustica rustica).</title>
        <authorList>
            <person name="Formenti G."/>
            <person name="Chiara M."/>
            <person name="Poveda L."/>
            <person name="Francoijs K.-J."/>
            <person name="Bonisoli-Alquati A."/>
            <person name="Canova L."/>
            <person name="Gianfranceschi L."/>
            <person name="Horner D.S."/>
            <person name="Saino N."/>
        </authorList>
    </citation>
    <scope>NUCLEOTIDE SEQUENCE [LARGE SCALE GENOMIC DNA]</scope>
    <source>
        <strain evidence="1">Chelidonia</strain>
        <tissue evidence="1">Blood</tissue>
    </source>
</reference>
<accession>A0A3M0JNA8</accession>
<dbReference type="PANTHER" id="PTHR33332">
    <property type="entry name" value="REVERSE TRANSCRIPTASE DOMAIN-CONTAINING PROTEIN"/>
    <property type="match status" value="1"/>
</dbReference>
<evidence type="ECO:0000313" key="1">
    <source>
        <dbReference type="EMBL" id="RMC00200.1"/>
    </source>
</evidence>
<dbReference type="EMBL" id="QRBI01000144">
    <property type="protein sequence ID" value="RMC00200.1"/>
    <property type="molecule type" value="Genomic_DNA"/>
</dbReference>
<comment type="caution">
    <text evidence="1">The sequence shown here is derived from an EMBL/GenBank/DDBJ whole genome shotgun (WGS) entry which is preliminary data.</text>
</comment>
<dbReference type="STRING" id="333673.A0A3M0JNA8"/>
<keyword evidence="2" id="KW-1185">Reference proteome</keyword>
<protein>
    <submittedName>
        <fullName evidence="1">Uncharacterized protein</fullName>
    </submittedName>
</protein>
<proteinExistence type="predicted"/>
<dbReference type="OrthoDB" id="276744at2759"/>
<sequence>MGLRVLLDNKVSMTQQRALVSKKASCVLGALGRALPASRLREVILSLWSTLVKAHLGYCAVLWDPQHKRDMELLEWVQWGPMKIVKGLEHLSYEEWVRELGQISLEKR</sequence>
<evidence type="ECO:0000313" key="2">
    <source>
        <dbReference type="Proteomes" id="UP000269221"/>
    </source>
</evidence>
<organism evidence="1 2">
    <name type="scientific">Hirundo rustica rustica</name>
    <dbReference type="NCBI Taxonomy" id="333673"/>
    <lineage>
        <taxon>Eukaryota</taxon>
        <taxon>Metazoa</taxon>
        <taxon>Chordata</taxon>
        <taxon>Craniata</taxon>
        <taxon>Vertebrata</taxon>
        <taxon>Euteleostomi</taxon>
        <taxon>Archelosauria</taxon>
        <taxon>Archosauria</taxon>
        <taxon>Dinosauria</taxon>
        <taxon>Saurischia</taxon>
        <taxon>Theropoda</taxon>
        <taxon>Coelurosauria</taxon>
        <taxon>Aves</taxon>
        <taxon>Neognathae</taxon>
        <taxon>Neoaves</taxon>
        <taxon>Telluraves</taxon>
        <taxon>Australaves</taxon>
        <taxon>Passeriformes</taxon>
        <taxon>Sylvioidea</taxon>
        <taxon>Hirundinidae</taxon>
        <taxon>Hirundo</taxon>
    </lineage>
</organism>
<dbReference type="AlphaFoldDB" id="A0A3M0JNA8"/>
<dbReference type="Proteomes" id="UP000269221">
    <property type="component" value="Unassembled WGS sequence"/>
</dbReference>